<accession>A0AA86MYT5</accession>
<evidence type="ECO:0000256" key="5">
    <source>
        <dbReference type="ARBA" id="ARBA00022989"/>
    </source>
</evidence>
<evidence type="ECO:0000256" key="1">
    <source>
        <dbReference type="ARBA" id="ARBA00004370"/>
    </source>
</evidence>
<dbReference type="Gene3D" id="3.30.300.130">
    <property type="entry name" value="Fe-S cluster assembly (FSCA)"/>
    <property type="match status" value="1"/>
</dbReference>
<evidence type="ECO:0000256" key="8">
    <source>
        <dbReference type="ARBA" id="ARBA00023014"/>
    </source>
</evidence>
<keyword evidence="9" id="KW-0472">Membrane</keyword>
<dbReference type="EMBL" id="OX365700">
    <property type="protein sequence ID" value="CAI4031586.1"/>
    <property type="molecule type" value="Genomic_DNA"/>
</dbReference>
<dbReference type="Gene3D" id="2.102.10.10">
    <property type="entry name" value="Rieske [2Fe-2S] iron-sulphur domain"/>
    <property type="match status" value="1"/>
</dbReference>
<dbReference type="AlphaFoldDB" id="A0AA86MYT5"/>
<dbReference type="KEGG" id="nti:DNFV4_02005"/>
<name>A0AA86MYT5_9BACT</name>
<dbReference type="InterPro" id="IPR034904">
    <property type="entry name" value="FSCA_dom_sf"/>
</dbReference>
<protein>
    <submittedName>
        <fullName evidence="11">Rieske domain-containing protein</fullName>
    </submittedName>
</protein>
<dbReference type="Proteomes" id="UP001179121">
    <property type="component" value="Chromosome"/>
</dbReference>
<dbReference type="GO" id="GO:0005737">
    <property type="term" value="C:cytoplasm"/>
    <property type="evidence" value="ECO:0007669"/>
    <property type="project" value="TreeGrafter"/>
</dbReference>
<keyword evidence="5" id="KW-1133">Transmembrane helix</keyword>
<evidence type="ECO:0000313" key="11">
    <source>
        <dbReference type="EMBL" id="CAI4031586.1"/>
    </source>
</evidence>
<dbReference type="CDD" id="cd03467">
    <property type="entry name" value="Rieske"/>
    <property type="match status" value="1"/>
</dbReference>
<dbReference type="Pfam" id="PF01106">
    <property type="entry name" value="NifU"/>
    <property type="match status" value="1"/>
</dbReference>
<dbReference type="InterPro" id="IPR017941">
    <property type="entry name" value="Rieske_2Fe-2S"/>
</dbReference>
<keyword evidence="7" id="KW-0408">Iron</keyword>
<dbReference type="Pfam" id="PF00355">
    <property type="entry name" value="Rieske"/>
    <property type="match status" value="1"/>
</dbReference>
<evidence type="ECO:0000256" key="6">
    <source>
        <dbReference type="ARBA" id="ARBA00023002"/>
    </source>
</evidence>
<keyword evidence="3" id="KW-0001">2Fe-2S</keyword>
<dbReference type="InterPro" id="IPR036922">
    <property type="entry name" value="Rieske_2Fe-2S_sf"/>
</dbReference>
<dbReference type="GO" id="GO:0051537">
    <property type="term" value="F:2 iron, 2 sulfur cluster binding"/>
    <property type="evidence" value="ECO:0007669"/>
    <property type="project" value="UniProtKB-KW"/>
</dbReference>
<dbReference type="PANTHER" id="PTHR21266">
    <property type="entry name" value="IRON-SULFUR DOMAIN CONTAINING PROTEIN"/>
    <property type="match status" value="1"/>
</dbReference>
<evidence type="ECO:0000256" key="3">
    <source>
        <dbReference type="ARBA" id="ARBA00022714"/>
    </source>
</evidence>
<evidence type="ECO:0000256" key="4">
    <source>
        <dbReference type="ARBA" id="ARBA00022723"/>
    </source>
</evidence>
<dbReference type="PANTHER" id="PTHR21266:SF32">
    <property type="entry name" value="CHOLESTEROL 7-DESATURASE NVD"/>
    <property type="match status" value="1"/>
</dbReference>
<evidence type="ECO:0000259" key="10">
    <source>
        <dbReference type="PROSITE" id="PS51296"/>
    </source>
</evidence>
<dbReference type="SUPFAM" id="SSF50022">
    <property type="entry name" value="ISP domain"/>
    <property type="match status" value="1"/>
</dbReference>
<dbReference type="PROSITE" id="PS51296">
    <property type="entry name" value="RIESKE"/>
    <property type="match status" value="1"/>
</dbReference>
<keyword evidence="6" id="KW-0560">Oxidoreductase</keyword>
<evidence type="ECO:0000256" key="9">
    <source>
        <dbReference type="ARBA" id="ARBA00023136"/>
    </source>
</evidence>
<proteinExistence type="predicted"/>
<dbReference type="InterPro" id="IPR001075">
    <property type="entry name" value="NIF_FeS_clus_asmbl_NifU_C"/>
</dbReference>
<keyword evidence="8" id="KW-0411">Iron-sulfur</keyword>
<feature type="domain" description="Rieske" evidence="10">
    <location>
        <begin position="195"/>
        <end position="290"/>
    </location>
</feature>
<sequence length="294" mass="31610">MAESNAILSTEQPTLASLLKSIESLEAIVQGWDESHRLTVEALRQAVDDLHKEAFARVIRGIKAEPAALEALKQVASDEVVYAVLRYLELVKPSLHERIEQALGSVRPLLQGHGGNVELVSVAPPDTVEIQLVGACDGCPSSGLTLTEGIEKAIREHCPEILTIKKVKGSLPASNGHGAAVSFISPFALRSDTGWHAAVTLEEIPDAGIKVLELNGQSLLFSRQDHRVTCFENACAHMGMPLDMGEVEQGVITCPYHGFRYDLSSGECLTAPEVQLVPRAVRVVGSTVEVKLKG</sequence>
<evidence type="ECO:0000256" key="2">
    <source>
        <dbReference type="ARBA" id="ARBA00022692"/>
    </source>
</evidence>
<evidence type="ECO:0000256" key="7">
    <source>
        <dbReference type="ARBA" id="ARBA00023004"/>
    </source>
</evidence>
<comment type="subcellular location">
    <subcellularLocation>
        <location evidence="1">Membrane</location>
    </subcellularLocation>
</comment>
<dbReference type="GO" id="GO:0005506">
    <property type="term" value="F:iron ion binding"/>
    <property type="evidence" value="ECO:0007669"/>
    <property type="project" value="InterPro"/>
</dbReference>
<reference evidence="11" key="1">
    <citation type="submission" date="2022-10" db="EMBL/GenBank/DDBJ databases">
        <authorList>
            <person name="Koch H."/>
        </authorList>
    </citation>
    <scope>NUCLEOTIDE SEQUENCE</scope>
    <source>
        <strain evidence="11">DNF</strain>
    </source>
</reference>
<dbReference type="GO" id="GO:0016226">
    <property type="term" value="P:iron-sulfur cluster assembly"/>
    <property type="evidence" value="ECO:0007669"/>
    <property type="project" value="InterPro"/>
</dbReference>
<dbReference type="SUPFAM" id="SSF117916">
    <property type="entry name" value="Fe-S cluster assembly (FSCA) domain-like"/>
    <property type="match status" value="1"/>
</dbReference>
<keyword evidence="4" id="KW-0479">Metal-binding</keyword>
<organism evidence="11 12">
    <name type="scientific">Nitrospira tepida</name>
    <dbReference type="NCBI Taxonomy" id="2973512"/>
    <lineage>
        <taxon>Bacteria</taxon>
        <taxon>Pseudomonadati</taxon>
        <taxon>Nitrospirota</taxon>
        <taxon>Nitrospiria</taxon>
        <taxon>Nitrospirales</taxon>
        <taxon>Nitrospiraceae</taxon>
        <taxon>Nitrospira</taxon>
    </lineage>
</organism>
<dbReference type="GO" id="GO:0016020">
    <property type="term" value="C:membrane"/>
    <property type="evidence" value="ECO:0007669"/>
    <property type="project" value="UniProtKB-SubCell"/>
</dbReference>
<dbReference type="GO" id="GO:0016491">
    <property type="term" value="F:oxidoreductase activity"/>
    <property type="evidence" value="ECO:0007669"/>
    <property type="project" value="UniProtKB-KW"/>
</dbReference>
<evidence type="ECO:0000313" key="12">
    <source>
        <dbReference type="Proteomes" id="UP001179121"/>
    </source>
</evidence>
<keyword evidence="2" id="KW-0812">Transmembrane</keyword>
<dbReference type="InterPro" id="IPR050584">
    <property type="entry name" value="Cholesterol_7-desaturase"/>
</dbReference>
<keyword evidence="12" id="KW-1185">Reference proteome</keyword>
<gene>
    <name evidence="11" type="ORF">DNFV4_02005</name>
</gene>